<keyword evidence="2" id="KW-1133">Transmembrane helix</keyword>
<keyword evidence="2" id="KW-0812">Transmembrane</keyword>
<comment type="caution">
    <text evidence="4">The sequence shown here is derived from an EMBL/GenBank/DDBJ whole genome shotgun (WGS) entry which is preliminary data.</text>
</comment>
<sequence length="383" mass="41670">MRQFLARWPRLGLAARTALAATLAWVVALNLPGEVPHTYPYFAPLGAVVGSYSTVRSSVRNSVLAVAGILCGALLSLGLSQVLGRDLFVIPVVVFLATLLAGWRVFEGQGSWVLTVGVFVLVAGAQHPVRYALAYCTLTLLGGCVAVAVNAALPSVPLARSERALRQLAVVLADQLDDLAAGLRYEDPPSAQQWEQRLRAVTPVRESLRATRQETEESLRGNVRARRNLDRVRVQHRAGVTLENVAVRVEELSELLVEVQTPADRGVALEAGLRWPTAAALVALARLLREYPDGDPDARVLDERLRSVRGHVQHLSAVEHAAHFQTARDRQTAGAVVTSLRRCLGALDPAAAETPDPEGVPPTPWARPDPQRFTRHRVRRPSH</sequence>
<feature type="transmembrane region" description="Helical" evidence="2">
    <location>
        <begin position="62"/>
        <end position="81"/>
    </location>
</feature>
<feature type="chain" id="PRO_5015721719" evidence="3">
    <location>
        <begin position="21"/>
        <end position="383"/>
    </location>
</feature>
<dbReference type="Proteomes" id="UP000238083">
    <property type="component" value="Unassembled WGS sequence"/>
</dbReference>
<dbReference type="AlphaFoldDB" id="A0A2T0R3G1"/>
<keyword evidence="2" id="KW-0472">Membrane</keyword>
<keyword evidence="3" id="KW-0732">Signal</keyword>
<dbReference type="EMBL" id="PVZF01000006">
    <property type="protein sequence ID" value="PRY14550.1"/>
    <property type="molecule type" value="Genomic_DNA"/>
</dbReference>
<feature type="region of interest" description="Disordered" evidence="1">
    <location>
        <begin position="348"/>
        <end position="383"/>
    </location>
</feature>
<dbReference type="RefSeq" id="WP_106210978.1">
    <property type="nucleotide sequence ID" value="NZ_PVZF01000006.1"/>
</dbReference>
<evidence type="ECO:0000313" key="4">
    <source>
        <dbReference type="EMBL" id="PRY14550.1"/>
    </source>
</evidence>
<accession>A0A2T0R3G1</accession>
<feature type="transmembrane region" description="Helical" evidence="2">
    <location>
        <begin position="110"/>
        <end position="126"/>
    </location>
</feature>
<keyword evidence="5" id="KW-1185">Reference proteome</keyword>
<proteinExistence type="predicted"/>
<feature type="transmembrane region" description="Helical" evidence="2">
    <location>
        <begin position="87"/>
        <end position="103"/>
    </location>
</feature>
<evidence type="ECO:0000256" key="3">
    <source>
        <dbReference type="SAM" id="SignalP"/>
    </source>
</evidence>
<feature type="signal peptide" evidence="3">
    <location>
        <begin position="1"/>
        <end position="20"/>
    </location>
</feature>
<name>A0A2T0R3G1_9ACTN</name>
<evidence type="ECO:0000313" key="5">
    <source>
        <dbReference type="Proteomes" id="UP000238083"/>
    </source>
</evidence>
<evidence type="ECO:0000256" key="1">
    <source>
        <dbReference type="SAM" id="MobiDB-lite"/>
    </source>
</evidence>
<protein>
    <submittedName>
        <fullName evidence="4">Uncharacterized membrane protein YgaE (UPF0421/DUF939 family)</fullName>
    </submittedName>
</protein>
<reference evidence="4 5" key="1">
    <citation type="submission" date="2018-03" db="EMBL/GenBank/DDBJ databases">
        <title>Genomic Encyclopedia of Archaeal and Bacterial Type Strains, Phase II (KMG-II): from individual species to whole genera.</title>
        <authorList>
            <person name="Goeker M."/>
        </authorList>
    </citation>
    <scope>NUCLEOTIDE SEQUENCE [LARGE SCALE GENOMIC DNA]</scope>
    <source>
        <strain evidence="4 5">DSM 19711</strain>
    </source>
</reference>
<evidence type="ECO:0000256" key="2">
    <source>
        <dbReference type="SAM" id="Phobius"/>
    </source>
</evidence>
<feature type="compositionally biased region" description="Basic residues" evidence="1">
    <location>
        <begin position="373"/>
        <end position="383"/>
    </location>
</feature>
<feature type="compositionally biased region" description="Pro residues" evidence="1">
    <location>
        <begin position="358"/>
        <end position="367"/>
    </location>
</feature>
<gene>
    <name evidence="4" type="ORF">CLV37_106108</name>
</gene>
<feature type="transmembrane region" description="Helical" evidence="2">
    <location>
        <begin position="132"/>
        <end position="153"/>
    </location>
</feature>
<organism evidence="4 5">
    <name type="scientific">Kineococcus rhizosphaerae</name>
    <dbReference type="NCBI Taxonomy" id="559628"/>
    <lineage>
        <taxon>Bacteria</taxon>
        <taxon>Bacillati</taxon>
        <taxon>Actinomycetota</taxon>
        <taxon>Actinomycetes</taxon>
        <taxon>Kineosporiales</taxon>
        <taxon>Kineosporiaceae</taxon>
        <taxon>Kineococcus</taxon>
    </lineage>
</organism>